<dbReference type="HAMAP" id="MF_02207">
    <property type="entry name" value="MreB"/>
    <property type="match status" value="1"/>
</dbReference>
<dbReference type="SUPFAM" id="SSF53067">
    <property type="entry name" value="Actin-like ATPase domain"/>
    <property type="match status" value="2"/>
</dbReference>
<dbReference type="GO" id="GO:0005524">
    <property type="term" value="F:ATP binding"/>
    <property type="evidence" value="ECO:0007669"/>
    <property type="project" value="UniProtKB-KW"/>
</dbReference>
<dbReference type="EMBL" id="PEYV01000058">
    <property type="protein sequence ID" value="PIS21307.1"/>
    <property type="molecule type" value="Genomic_DNA"/>
</dbReference>
<feature type="binding site" evidence="6">
    <location>
        <begin position="204"/>
        <end position="207"/>
    </location>
    <ligand>
        <name>ATP</name>
        <dbReference type="ChEBI" id="CHEBI:30616"/>
    </ligand>
</feature>
<proteinExistence type="inferred from homology"/>
<keyword evidence="1 6" id="KW-0963">Cytoplasm</keyword>
<dbReference type="PANTHER" id="PTHR42749">
    <property type="entry name" value="CELL SHAPE-DETERMINING PROTEIN MREB"/>
    <property type="match status" value="1"/>
</dbReference>
<reference evidence="8" key="1">
    <citation type="submission" date="2017-09" db="EMBL/GenBank/DDBJ databases">
        <title>Depth-based differentiation of microbial function through sediment-hosted aquifers and enrichment of novel symbionts in the deep terrestrial subsurface.</title>
        <authorList>
            <person name="Probst A.J."/>
            <person name="Ladd B."/>
            <person name="Jarett J.K."/>
            <person name="Geller-Mcgrath D.E."/>
            <person name="Sieber C.M.K."/>
            <person name="Emerson J.B."/>
            <person name="Anantharaman K."/>
            <person name="Thomas B.C."/>
            <person name="Malmstrom R."/>
            <person name="Stieglmeier M."/>
            <person name="Klingl A."/>
            <person name="Woyke T."/>
            <person name="Ryan C.M."/>
            <person name="Banfield J.F."/>
        </authorList>
    </citation>
    <scope>NUCLEOTIDE SEQUENCE [LARGE SCALE GENOMIC DNA]</scope>
</reference>
<dbReference type="InterPro" id="IPR043129">
    <property type="entry name" value="ATPase_NBD"/>
</dbReference>
<dbReference type="Pfam" id="PF06723">
    <property type="entry name" value="MreB_Mbl"/>
    <property type="match status" value="1"/>
</dbReference>
<dbReference type="PANTHER" id="PTHR42749:SF1">
    <property type="entry name" value="CELL SHAPE-DETERMINING PROTEIN MREB"/>
    <property type="match status" value="1"/>
</dbReference>
<comment type="similarity">
    <text evidence="5 6">Belongs to the FtsA/MreB family.</text>
</comment>
<dbReference type="PRINTS" id="PR01652">
    <property type="entry name" value="SHAPEPROTEIN"/>
</dbReference>
<comment type="caution">
    <text evidence="6">Lacks conserved residue(s) required for the propagation of feature annotation.</text>
</comment>
<evidence type="ECO:0000256" key="3">
    <source>
        <dbReference type="ARBA" id="ARBA00022840"/>
    </source>
</evidence>
<comment type="caution">
    <text evidence="7">The sequence shown here is derived from an EMBL/GenBank/DDBJ whole genome shotgun (WGS) entry which is preliminary data.</text>
</comment>
<dbReference type="GO" id="GO:0005737">
    <property type="term" value="C:cytoplasm"/>
    <property type="evidence" value="ECO:0007669"/>
    <property type="project" value="UniProtKB-SubCell"/>
</dbReference>
<feature type="binding site" evidence="6">
    <location>
        <begin position="12"/>
        <end position="14"/>
    </location>
    <ligand>
        <name>ATP</name>
        <dbReference type="ChEBI" id="CHEBI:30616"/>
    </ligand>
</feature>
<keyword evidence="4 6" id="KW-0133">Cell shape</keyword>
<dbReference type="InterPro" id="IPR004753">
    <property type="entry name" value="MreB"/>
</dbReference>
<dbReference type="InterPro" id="IPR056546">
    <property type="entry name" value="MreB_MamK-like"/>
</dbReference>
<evidence type="ECO:0000256" key="1">
    <source>
        <dbReference type="ARBA" id="ARBA00022490"/>
    </source>
</evidence>
<evidence type="ECO:0000256" key="6">
    <source>
        <dbReference type="HAMAP-Rule" id="MF_02207"/>
    </source>
</evidence>
<protein>
    <recommendedName>
        <fullName evidence="6">Cell shape-determining protein MreB</fullName>
    </recommendedName>
</protein>
<gene>
    <name evidence="6" type="primary">mreB</name>
    <name evidence="7" type="ORF">COT51_03455</name>
</gene>
<evidence type="ECO:0000313" key="8">
    <source>
        <dbReference type="Proteomes" id="UP000231098"/>
    </source>
</evidence>
<evidence type="ECO:0000256" key="4">
    <source>
        <dbReference type="ARBA" id="ARBA00022960"/>
    </source>
</evidence>
<dbReference type="GO" id="GO:0008360">
    <property type="term" value="P:regulation of cell shape"/>
    <property type="evidence" value="ECO:0007669"/>
    <property type="project" value="UniProtKB-UniRule"/>
</dbReference>
<evidence type="ECO:0000313" key="7">
    <source>
        <dbReference type="EMBL" id="PIS21307.1"/>
    </source>
</evidence>
<evidence type="ECO:0000256" key="2">
    <source>
        <dbReference type="ARBA" id="ARBA00022741"/>
    </source>
</evidence>
<comment type="subunit">
    <text evidence="6">Forms polymers.</text>
</comment>
<dbReference type="NCBIfam" id="TIGR00904">
    <property type="entry name" value="mreB"/>
    <property type="match status" value="1"/>
</dbReference>
<name>A0A2H0X8P4_UNCKA</name>
<evidence type="ECO:0000256" key="5">
    <source>
        <dbReference type="ARBA" id="ARBA00023458"/>
    </source>
</evidence>
<comment type="function">
    <text evidence="6">Forms membrane-associated dynamic filaments that are essential for cell shape determination. Acts by regulating cell wall synthesis and cell elongation, and thus cell shape. A feedback loop between cell geometry and MreB localization may maintain elongated cell shape by targeting cell wall growth to regions of negative cell wall curvature.</text>
</comment>
<dbReference type="Gene3D" id="3.30.420.40">
    <property type="match status" value="3"/>
</dbReference>
<comment type="subcellular location">
    <subcellularLocation>
        <location evidence="6">Cytoplasm</location>
    </subcellularLocation>
    <text evidence="6">Membrane-associated.</text>
</comment>
<dbReference type="CDD" id="cd10225">
    <property type="entry name" value="ASKHA_NBD_MreB-like"/>
    <property type="match status" value="1"/>
</dbReference>
<dbReference type="Proteomes" id="UP000231098">
    <property type="component" value="Unassembled WGS sequence"/>
</dbReference>
<organism evidence="7 8">
    <name type="scientific">candidate division WWE3 bacterium CG08_land_8_20_14_0_20_41_15</name>
    <dbReference type="NCBI Taxonomy" id="1975086"/>
    <lineage>
        <taxon>Bacteria</taxon>
        <taxon>Katanobacteria</taxon>
    </lineage>
</organism>
<keyword evidence="2 6" id="KW-0547">Nucleotide-binding</keyword>
<dbReference type="NCBIfam" id="NF010539">
    <property type="entry name" value="PRK13927.1"/>
    <property type="match status" value="1"/>
</dbReference>
<dbReference type="AlphaFoldDB" id="A0A2H0X8P4"/>
<accession>A0A2H0X8P4</accession>
<sequence length="334" mass="35442">MFSKKIGIDLGTANSVVYVVGKGVVLSEPTVVAVTTDDNKVVAVGNEAKEMLGRVPDSIRVYRPMREGVIADYTVTEAMLRFFINKACGKSRLVKPDVMISTPAEVSSVESRAVLDAALSAGARRAYLIPEPLAAAVGAGLPVDQPSGSMIVNLGGGTTEVAIISLGGIVVKGSARCAGRKIDEAIAMHIRRKYNLLIGDSTAEEVKMKIGSATLISPEKKIEVNGRDFIAGLPRTVEITSAEITEAIQPPLRQIIIAVKKVLEQTPPELSSDVIDKGVVLSGGTAMLKNLDKFITVSIGVPAHVVEEPMFCVVRGIGVVLENLEVFQKSVIKR</sequence>
<feature type="binding site" evidence="6">
    <location>
        <begin position="156"/>
        <end position="158"/>
    </location>
    <ligand>
        <name>ATP</name>
        <dbReference type="ChEBI" id="CHEBI:30616"/>
    </ligand>
</feature>
<dbReference type="GO" id="GO:0000902">
    <property type="term" value="P:cell morphogenesis"/>
    <property type="evidence" value="ECO:0007669"/>
    <property type="project" value="InterPro"/>
</dbReference>
<keyword evidence="3 6" id="KW-0067">ATP-binding</keyword>